<name>A0A250X5I9_9CHLO</name>
<feature type="compositionally biased region" description="Basic and acidic residues" evidence="8">
    <location>
        <begin position="621"/>
        <end position="653"/>
    </location>
</feature>
<evidence type="ECO:0000256" key="7">
    <source>
        <dbReference type="ARBA" id="ARBA00023242"/>
    </source>
</evidence>
<dbReference type="OrthoDB" id="422362at2759"/>
<keyword evidence="4" id="KW-0489">Methyltransferase</keyword>
<gene>
    <name evidence="13" type="ORF">CEUSTIGMA_g5775.t1</name>
</gene>
<dbReference type="SMART" id="SM00293">
    <property type="entry name" value="PWWP"/>
    <property type="match status" value="1"/>
</dbReference>
<feature type="region of interest" description="Disordered" evidence="8">
    <location>
        <begin position="1579"/>
        <end position="1619"/>
    </location>
</feature>
<sequence>MADSQQNVPNEYRPLLCPKILADSTNSHVVWARVRGYPSWPAQVLSDTAAQKKLSKVNHKKDIDVPVMFFGTLEIAWINKADIVPFTDGIHKGFLAKGKQKNFQKAIEQVMEFLAVDRKRKAPQYWWCKAPNGGSTSTTPINKTASLPKPLKVTAVGMQRKEEGRDRESSSSSSGDEDDDEEVGIRVRDSSEEEVSSSDALDCMDNKVRSHALGGSSSDSEEAQTPKVAARKDIKEGAAGSKVPPVKADGDTGRKRTGPPLHDKLVRDRAGAVKVSKAEHLPSNRPGQLQGAAAKNKDVGIGSGITVAKNKVTIASASAAAATIAPKGHTKGSSAKKVKLEVEVLPNDAKKLTAPGPTAVMEAAFDADDVSRLPIEIRRLAGIKLAKRQVPAAAAAVGAMQRTSSAPSQLELIGQGSSILSPASTSTAGEKGDAATPGSLRQPAGILAAHKSLGECVKVEDVGRPKGKLGDGSKGDSPVSDLDLDLDAVMAVDDQLKVVVTPVPNRTAAASSRQMADGKLLHVELRRLQQSSSDAGAQGGHGIRASPLFSDSRILRDRKEGLLPSPSAAPKSAVSAEKKLKDGKIKPKQAAEASVDAAASPAATVKQQPSGSTQEGGGPLCREEMLRRKRERERERREAERKRIKQEEKDQDKVISQGPPAFGEQSLEQDLKDVPLRSNARPFSRIKPSIERLRGNSEDMEESSSQGVVEASSDSSEDRAQIGRNFTSTASRGFLLPVRTVGPSTAVRPIYMVDPSSKPSPYPVCVFEEPAPLQDNMSDLNLAPRLASAQSPLKLPQQHCSGPRVSRGGASFSPGSSRLMVRGHPAVSIGGPAARTFFARASASSVEDGTDAEAVEALQLMGRLGVGEDAGVSGRHLFSPMNVASLPNLSSGPSVGSVDSVLEGPRELHKHGLTSFTWPQGEILLLDSTDAFMPPGDWLQVPFPQYEFVKRNVWVSRKRPPRLHKEDISICACSPPEVECDVNGIPRIVSGGCMEGSCLNRMSFIHCDPRSCPCGELCTNRPFHVLPTPLMQTFLTENRGHGVRALQSVRKGSFIMEYSGEVLDSLELEFRMAEARRIGEQHFYIMELDSGLFVDARWKGNAARLLNSSCDPNCETQKWHDAASGEPRIGIFARRDIRPGEELTYDYFFEHYGNLAQSAASFMCMCGAKNCRGTMDIQPEKRRDLGRRLELLWEDDNVFYRGTIVGFNPATRKHVVLYDDGDKERVCLSEVAHRWLDATDNVIGDVEGGSAQKGLDDLIAGLNVDPLGCGGSVPSDTAGPCQRDADDDEGGRPRNGYKIKGRVRSGIVGHHNPVSGSGGEEEEEADERRRHHSQTHCWEGSRGDNMASLLQAVQAIQDSSEDVDAEPEPYDDPDDPDAMEEDLYSRPNHRRKPRKNDNHHGRSYHASGRAASLPLGSRHVPNGKSKSWRKESPPPPDLSHRFNGSQPHVQESNHAVSTHHHLALHSDDGMASYHSAPPTVNRGGVAPRLKLKLEELLGIRLAPCSVPLFQSAPNEAAHTNSSLSHQQQHRGPSNGLSNGVYCHEPQPVLRPPPNLGRNAEAGVLPVGLSMMMMPLAASNGNAQPSTASEVSSAPTAAVASTTSSQQGKSSPQEAVLSGGGSVPFPSISSGCGITSSRPYTPSPLGPSGSMHHISGNCSSFFNGPAAGGLCNNMFLPHVSPSSMNMGGTLGLVMSSPVLASMPASQMSTLSLFKAFKHG</sequence>
<feature type="domain" description="Post-SET" evidence="11">
    <location>
        <begin position="1160"/>
        <end position="1176"/>
    </location>
</feature>
<dbReference type="SUPFAM" id="SSF82199">
    <property type="entry name" value="SET domain"/>
    <property type="match status" value="1"/>
</dbReference>
<dbReference type="STRING" id="1157962.A0A250X5I9"/>
<evidence type="ECO:0000256" key="2">
    <source>
        <dbReference type="ARBA" id="ARBA00004286"/>
    </source>
</evidence>
<feature type="compositionally biased region" description="Basic and acidic residues" evidence="8">
    <location>
        <begin position="261"/>
        <end position="282"/>
    </location>
</feature>
<comment type="subcellular location">
    <subcellularLocation>
        <location evidence="2">Chromosome</location>
    </subcellularLocation>
    <subcellularLocation>
        <location evidence="1">Nucleus</location>
    </subcellularLocation>
</comment>
<dbReference type="PROSITE" id="PS50280">
    <property type="entry name" value="SET"/>
    <property type="match status" value="1"/>
</dbReference>
<feature type="region of interest" description="Disordered" evidence="8">
    <location>
        <begin position="1517"/>
        <end position="1556"/>
    </location>
</feature>
<evidence type="ECO:0000259" key="11">
    <source>
        <dbReference type="PROSITE" id="PS50868"/>
    </source>
</evidence>
<dbReference type="SUPFAM" id="SSF63748">
    <property type="entry name" value="Tudor/PWWP/MBT"/>
    <property type="match status" value="2"/>
</dbReference>
<dbReference type="PANTHER" id="PTHR22884">
    <property type="entry name" value="SET DOMAIN PROTEINS"/>
    <property type="match status" value="1"/>
</dbReference>
<feature type="domain" description="PWWP" evidence="10">
    <location>
        <begin position="26"/>
        <end position="89"/>
    </location>
</feature>
<dbReference type="Gene3D" id="2.30.30.140">
    <property type="match status" value="2"/>
</dbReference>
<proteinExistence type="predicted"/>
<feature type="domain" description="AWS" evidence="12">
    <location>
        <begin position="966"/>
        <end position="1027"/>
    </location>
</feature>
<feature type="compositionally biased region" description="Polar residues" evidence="8">
    <location>
        <begin position="133"/>
        <end position="145"/>
    </location>
</feature>
<dbReference type="InterPro" id="IPR046341">
    <property type="entry name" value="SET_dom_sf"/>
</dbReference>
<keyword evidence="3" id="KW-0158">Chromosome</keyword>
<evidence type="ECO:0000256" key="6">
    <source>
        <dbReference type="ARBA" id="ARBA00022691"/>
    </source>
</evidence>
<evidence type="ECO:0000256" key="1">
    <source>
        <dbReference type="ARBA" id="ARBA00004123"/>
    </source>
</evidence>
<feature type="compositionally biased region" description="Low complexity" evidence="8">
    <location>
        <begin position="564"/>
        <end position="575"/>
    </location>
</feature>
<feature type="domain" description="SET" evidence="9">
    <location>
        <begin position="1029"/>
        <end position="1148"/>
    </location>
</feature>
<keyword evidence="6" id="KW-0949">S-adenosyl-L-methionine</keyword>
<evidence type="ECO:0000313" key="13">
    <source>
        <dbReference type="EMBL" id="GAX78333.1"/>
    </source>
</evidence>
<evidence type="ECO:0000256" key="5">
    <source>
        <dbReference type="ARBA" id="ARBA00022679"/>
    </source>
</evidence>
<evidence type="ECO:0000256" key="8">
    <source>
        <dbReference type="SAM" id="MobiDB-lite"/>
    </source>
</evidence>
<feature type="compositionally biased region" description="Polar residues" evidence="8">
    <location>
        <begin position="1517"/>
        <end position="1537"/>
    </location>
</feature>
<dbReference type="InterPro" id="IPR050777">
    <property type="entry name" value="SET2_Histone-Lys_MeTrsfase"/>
</dbReference>
<feature type="compositionally biased region" description="Basic and acidic residues" evidence="8">
    <location>
        <begin position="159"/>
        <end position="169"/>
    </location>
</feature>
<keyword evidence="5" id="KW-0808">Transferase</keyword>
<dbReference type="InterPro" id="IPR003616">
    <property type="entry name" value="Post-SET_dom"/>
</dbReference>
<evidence type="ECO:0000256" key="4">
    <source>
        <dbReference type="ARBA" id="ARBA00022603"/>
    </source>
</evidence>
<dbReference type="EMBL" id="BEGY01000031">
    <property type="protein sequence ID" value="GAX78333.1"/>
    <property type="molecule type" value="Genomic_DNA"/>
</dbReference>
<reference evidence="13 14" key="1">
    <citation type="submission" date="2017-08" db="EMBL/GenBank/DDBJ databases">
        <title>Acidophilic green algal genome provides insights into adaptation to an acidic environment.</title>
        <authorList>
            <person name="Hirooka S."/>
            <person name="Hirose Y."/>
            <person name="Kanesaki Y."/>
            <person name="Higuchi S."/>
            <person name="Fujiwara T."/>
            <person name="Onuma R."/>
            <person name="Era A."/>
            <person name="Ohbayashi R."/>
            <person name="Uzuka A."/>
            <person name="Nozaki H."/>
            <person name="Yoshikawa H."/>
            <person name="Miyagishima S.Y."/>
        </authorList>
    </citation>
    <scope>NUCLEOTIDE SEQUENCE [LARGE SCALE GENOMIC DNA]</scope>
    <source>
        <strain evidence="13 14">NIES-2499</strain>
    </source>
</reference>
<dbReference type="GO" id="GO:0042054">
    <property type="term" value="F:histone methyltransferase activity"/>
    <property type="evidence" value="ECO:0007669"/>
    <property type="project" value="InterPro"/>
</dbReference>
<dbReference type="Pfam" id="PF00856">
    <property type="entry name" value="SET"/>
    <property type="match status" value="1"/>
</dbReference>
<evidence type="ECO:0000259" key="12">
    <source>
        <dbReference type="PROSITE" id="PS51215"/>
    </source>
</evidence>
<feature type="compositionally biased region" description="Low complexity" evidence="8">
    <location>
        <begin position="590"/>
        <end position="603"/>
    </location>
</feature>
<keyword evidence="14" id="KW-1185">Reference proteome</keyword>
<keyword evidence="7" id="KW-0539">Nucleus</keyword>
<accession>A0A250X5I9</accession>
<feature type="region of interest" description="Disordered" evidence="8">
    <location>
        <begin position="130"/>
        <end position="295"/>
    </location>
</feature>
<evidence type="ECO:0000259" key="9">
    <source>
        <dbReference type="PROSITE" id="PS50280"/>
    </source>
</evidence>
<feature type="region of interest" description="Disordered" evidence="8">
    <location>
        <begin position="531"/>
        <end position="720"/>
    </location>
</feature>
<dbReference type="GO" id="GO:0005694">
    <property type="term" value="C:chromosome"/>
    <property type="evidence" value="ECO:0007669"/>
    <property type="project" value="UniProtKB-SubCell"/>
</dbReference>
<dbReference type="Pfam" id="PF17907">
    <property type="entry name" value="AWS"/>
    <property type="match status" value="1"/>
</dbReference>
<dbReference type="InterPro" id="IPR000313">
    <property type="entry name" value="PWWP_dom"/>
</dbReference>
<feature type="region of interest" description="Disordered" evidence="8">
    <location>
        <begin position="1271"/>
        <end position="1342"/>
    </location>
</feature>
<dbReference type="GO" id="GO:0032259">
    <property type="term" value="P:methylation"/>
    <property type="evidence" value="ECO:0007669"/>
    <property type="project" value="UniProtKB-KW"/>
</dbReference>
<protein>
    <recommendedName>
        <fullName evidence="15">Histone-lysine N-methyltransferase</fullName>
    </recommendedName>
</protein>
<feature type="compositionally biased region" description="Acidic residues" evidence="8">
    <location>
        <begin position="1359"/>
        <end position="1382"/>
    </location>
</feature>
<evidence type="ECO:0008006" key="15">
    <source>
        <dbReference type="Google" id="ProtNLM"/>
    </source>
</evidence>
<dbReference type="InterPro" id="IPR006560">
    <property type="entry name" value="AWS_dom"/>
</dbReference>
<dbReference type="SMART" id="SM00570">
    <property type="entry name" value="AWS"/>
    <property type="match status" value="1"/>
</dbReference>
<dbReference type="CDD" id="cd20404">
    <property type="entry name" value="Tudor_Agenet_AtEML-like"/>
    <property type="match status" value="1"/>
</dbReference>
<feature type="compositionally biased region" description="Basic and acidic residues" evidence="8">
    <location>
        <begin position="688"/>
        <end position="697"/>
    </location>
</feature>
<feature type="compositionally biased region" description="Basic and acidic residues" evidence="8">
    <location>
        <begin position="576"/>
        <end position="585"/>
    </location>
</feature>
<feature type="compositionally biased region" description="Polar residues" evidence="8">
    <location>
        <begin position="1442"/>
        <end position="1456"/>
    </location>
</feature>
<dbReference type="InterPro" id="IPR001214">
    <property type="entry name" value="SET_dom"/>
</dbReference>
<dbReference type="GO" id="GO:0005634">
    <property type="term" value="C:nucleus"/>
    <property type="evidence" value="ECO:0007669"/>
    <property type="project" value="UniProtKB-SubCell"/>
</dbReference>
<comment type="caution">
    <text evidence="13">The sequence shown here is derived from an EMBL/GenBank/DDBJ whole genome shotgun (WGS) entry which is preliminary data.</text>
</comment>
<dbReference type="SMART" id="SM00317">
    <property type="entry name" value="SET"/>
    <property type="match status" value="1"/>
</dbReference>
<evidence type="ECO:0000259" key="10">
    <source>
        <dbReference type="PROSITE" id="PS50812"/>
    </source>
</evidence>
<dbReference type="Pfam" id="PF00855">
    <property type="entry name" value="PWWP"/>
    <property type="match status" value="1"/>
</dbReference>
<dbReference type="PROSITE" id="PS50812">
    <property type="entry name" value="PWWP"/>
    <property type="match status" value="1"/>
</dbReference>
<dbReference type="Gene3D" id="2.170.270.10">
    <property type="entry name" value="SET domain"/>
    <property type="match status" value="1"/>
</dbReference>
<feature type="region of interest" description="Disordered" evidence="8">
    <location>
        <begin position="1358"/>
        <end position="1461"/>
    </location>
</feature>
<dbReference type="PROSITE" id="PS51215">
    <property type="entry name" value="AWS"/>
    <property type="match status" value="1"/>
</dbReference>
<evidence type="ECO:0000256" key="3">
    <source>
        <dbReference type="ARBA" id="ARBA00022454"/>
    </source>
</evidence>
<dbReference type="Proteomes" id="UP000232323">
    <property type="component" value="Unassembled WGS sequence"/>
</dbReference>
<dbReference type="PROSITE" id="PS50868">
    <property type="entry name" value="POST_SET"/>
    <property type="match status" value="1"/>
</dbReference>
<evidence type="ECO:0000313" key="14">
    <source>
        <dbReference type="Proteomes" id="UP000232323"/>
    </source>
</evidence>
<organism evidence="13 14">
    <name type="scientific">Chlamydomonas eustigma</name>
    <dbReference type="NCBI Taxonomy" id="1157962"/>
    <lineage>
        <taxon>Eukaryota</taxon>
        <taxon>Viridiplantae</taxon>
        <taxon>Chlorophyta</taxon>
        <taxon>core chlorophytes</taxon>
        <taxon>Chlorophyceae</taxon>
        <taxon>CS clade</taxon>
        <taxon>Chlamydomonadales</taxon>
        <taxon>Chlamydomonadaceae</taxon>
        <taxon>Chlamydomonas</taxon>
    </lineage>
</organism>
<dbReference type="CDD" id="cd05162">
    <property type="entry name" value="PWWP"/>
    <property type="match status" value="1"/>
</dbReference>
<feature type="compositionally biased region" description="Low complexity" evidence="8">
    <location>
        <begin position="1584"/>
        <end position="1604"/>
    </location>
</feature>